<keyword evidence="3 5" id="KW-0547">Nucleotide-binding</keyword>
<comment type="caution">
    <text evidence="9">The sequence shown here is derived from an EMBL/GenBank/DDBJ whole genome shotgun (WGS) entry which is preliminary data.</text>
</comment>
<dbReference type="NCBIfam" id="NF001381">
    <property type="entry name" value="PRK00279.1-3"/>
    <property type="match status" value="1"/>
</dbReference>
<dbReference type="InterPro" id="IPR006259">
    <property type="entry name" value="Adenyl_kin_sub"/>
</dbReference>
<comment type="domain">
    <text evidence="5">Consists of three domains, a large central CORE domain and two small peripheral domains, NMPbind and LID, which undergo movements during catalysis. The LID domain closes over the site of phosphoryl transfer upon ATP binding. Assembling and dissambling the active center during each catalytic cycle provides an effective means to prevent ATP hydrolysis. Some bacteria have evolved a zinc-coordinating structure that stabilizes the LID domain.</text>
</comment>
<feature type="binding site" evidence="5">
    <location>
        <begin position="59"/>
        <end position="61"/>
    </location>
    <ligand>
        <name>AMP</name>
        <dbReference type="ChEBI" id="CHEBI:456215"/>
    </ligand>
</feature>
<dbReference type="Pfam" id="PF00406">
    <property type="entry name" value="ADK"/>
    <property type="match status" value="1"/>
</dbReference>
<evidence type="ECO:0000313" key="9">
    <source>
        <dbReference type="EMBL" id="NIZ46913.1"/>
    </source>
</evidence>
<keyword evidence="1 5" id="KW-0808">Transferase</keyword>
<feature type="binding site" evidence="5">
    <location>
        <position position="168"/>
    </location>
    <ligand>
        <name>AMP</name>
        <dbReference type="ChEBI" id="CHEBI:456215"/>
    </ligand>
</feature>
<dbReference type="Proteomes" id="UP000752013">
    <property type="component" value="Unassembled WGS sequence"/>
</dbReference>
<evidence type="ECO:0000256" key="6">
    <source>
        <dbReference type="RuleBase" id="RU003330"/>
    </source>
</evidence>
<gene>
    <name evidence="5" type="primary">adk</name>
    <name evidence="9" type="ORF">HCT46_03150</name>
</gene>
<evidence type="ECO:0000256" key="4">
    <source>
        <dbReference type="ARBA" id="ARBA00022777"/>
    </source>
</evidence>
<feature type="binding site" evidence="5">
    <location>
        <position position="196"/>
    </location>
    <ligand>
        <name>ATP</name>
        <dbReference type="ChEBI" id="CHEBI:30616"/>
    </ligand>
</feature>
<dbReference type="Pfam" id="PF05191">
    <property type="entry name" value="ADK_lid"/>
    <property type="match status" value="1"/>
</dbReference>
<proteinExistence type="inferred from homology"/>
<keyword evidence="5" id="KW-0963">Cytoplasm</keyword>
<evidence type="ECO:0000256" key="1">
    <source>
        <dbReference type="ARBA" id="ARBA00022679"/>
    </source>
</evidence>
<feature type="binding site" evidence="5">
    <location>
        <begin position="12"/>
        <end position="17"/>
    </location>
    <ligand>
        <name>ATP</name>
        <dbReference type="ChEBI" id="CHEBI:30616"/>
    </ligand>
</feature>
<comment type="subunit">
    <text evidence="5 7">Monomer.</text>
</comment>
<dbReference type="CDD" id="cd01428">
    <property type="entry name" value="ADK"/>
    <property type="match status" value="1"/>
</dbReference>
<dbReference type="PANTHER" id="PTHR23359">
    <property type="entry name" value="NUCLEOTIDE KINASE"/>
    <property type="match status" value="1"/>
</dbReference>
<comment type="caution">
    <text evidence="5">Lacks conserved residue(s) required for the propagation of feature annotation.</text>
</comment>
<feature type="binding site" evidence="5">
    <location>
        <position position="157"/>
    </location>
    <ligand>
        <name>AMP</name>
        <dbReference type="ChEBI" id="CHEBI:456215"/>
    </ligand>
</feature>
<dbReference type="SUPFAM" id="SSF52540">
    <property type="entry name" value="P-loop containing nucleoside triphosphate hydrolases"/>
    <property type="match status" value="1"/>
</dbReference>
<dbReference type="GO" id="GO:0008270">
    <property type="term" value="F:zinc ion binding"/>
    <property type="evidence" value="ECO:0007669"/>
    <property type="project" value="UniProtKB-UniRule"/>
</dbReference>
<dbReference type="InterPro" id="IPR000850">
    <property type="entry name" value="Adenylat/UMP-CMP_kin"/>
</dbReference>
<feature type="binding site" evidence="5">
    <location>
        <begin position="87"/>
        <end position="90"/>
    </location>
    <ligand>
        <name>AMP</name>
        <dbReference type="ChEBI" id="CHEBI:456215"/>
    </ligand>
</feature>
<comment type="function">
    <text evidence="5">Catalyzes the reversible transfer of the terminal phosphate group between ATP and AMP. Plays an important role in cellular energy homeostasis and in adenine nucleotide metabolism.</text>
</comment>
<comment type="pathway">
    <text evidence="5">Purine metabolism; AMP biosynthesis via salvage pathway; AMP from ADP: step 1/1.</text>
</comment>
<evidence type="ECO:0000256" key="3">
    <source>
        <dbReference type="ARBA" id="ARBA00022741"/>
    </source>
</evidence>
<feature type="binding site" evidence="5">
    <location>
        <position position="150"/>
    </location>
    <ligand>
        <name>Zn(2+)</name>
        <dbReference type="ChEBI" id="CHEBI:29105"/>
        <note>structural</note>
    </ligand>
</feature>
<accession>A0A968GCI3</accession>
<dbReference type="InterPro" id="IPR033690">
    <property type="entry name" value="Adenylat_kinase_CS"/>
</dbReference>
<feature type="binding site" evidence="5">
    <location>
        <position position="130"/>
    </location>
    <ligand>
        <name>Zn(2+)</name>
        <dbReference type="ChEBI" id="CHEBI:29105"/>
        <note>structural</note>
    </ligand>
</feature>
<dbReference type="InterPro" id="IPR007862">
    <property type="entry name" value="Adenylate_kinase_lid-dom"/>
</dbReference>
<dbReference type="NCBIfam" id="NF001380">
    <property type="entry name" value="PRK00279.1-2"/>
    <property type="match status" value="1"/>
</dbReference>
<dbReference type="HAMAP" id="MF_00235">
    <property type="entry name" value="Adenylate_kinase_Adk"/>
    <property type="match status" value="1"/>
</dbReference>
<evidence type="ECO:0000256" key="7">
    <source>
        <dbReference type="RuleBase" id="RU003331"/>
    </source>
</evidence>
<dbReference type="FunFam" id="3.40.50.300:FF:000106">
    <property type="entry name" value="Adenylate kinase mitochondrial"/>
    <property type="match status" value="1"/>
</dbReference>
<reference evidence="9" key="1">
    <citation type="submission" date="2020-03" db="EMBL/GenBank/DDBJ databases">
        <title>Spirochaetal bacteria isolated from arthropods constitute a novel genus Entomospira genus novum within the order Spirochaetales.</title>
        <authorList>
            <person name="Grana-Miraglia L."/>
            <person name="Sikutova S."/>
            <person name="Fingerle V."/>
            <person name="Sing A."/>
            <person name="Castillo-Ramirez S."/>
            <person name="Margos G."/>
            <person name="Rudolf I."/>
        </authorList>
    </citation>
    <scope>NUCLEOTIDE SEQUENCE</scope>
    <source>
        <strain evidence="9">BR208</strain>
    </source>
</reference>
<feature type="binding site" evidence="5">
    <location>
        <position position="127"/>
    </location>
    <ligand>
        <name>Zn(2+)</name>
        <dbReference type="ChEBI" id="CHEBI:29105"/>
        <note>structural</note>
    </ligand>
</feature>
<sequence length="214" mass="23617">MAYKLIFLGSPGAGKGTIAQKLAEHLQIPHISTGDIFRSNIKNRTPLGLQVESITSSGALVPDELTIALVQDRLQQHDASTGYILDGFPRTIPQAVALDNLASIDIAINFVVPQEVVIARLSGRLTCSGCGRGYHKIDFPPKTPNVCDICGNALITRKDDTMEAIQYRLTVYEKETAPLIQYYQEKHILANLNSNQNLENVFMELLQTLQQVNK</sequence>
<dbReference type="GO" id="GO:0004017">
    <property type="term" value="F:AMP kinase activity"/>
    <property type="evidence" value="ECO:0007669"/>
    <property type="project" value="UniProtKB-UniRule"/>
</dbReference>
<name>A0A968GCI3_9SPIO</name>
<dbReference type="Gene3D" id="3.40.50.300">
    <property type="entry name" value="P-loop containing nucleotide triphosphate hydrolases"/>
    <property type="match status" value="1"/>
</dbReference>
<dbReference type="GO" id="GO:0005524">
    <property type="term" value="F:ATP binding"/>
    <property type="evidence" value="ECO:0007669"/>
    <property type="project" value="UniProtKB-UniRule"/>
</dbReference>
<dbReference type="GO" id="GO:0005737">
    <property type="term" value="C:cytoplasm"/>
    <property type="evidence" value="ECO:0007669"/>
    <property type="project" value="UniProtKB-SubCell"/>
</dbReference>
<feature type="domain" description="Adenylate kinase active site lid" evidence="8">
    <location>
        <begin position="124"/>
        <end position="159"/>
    </location>
</feature>
<evidence type="ECO:0000256" key="5">
    <source>
        <dbReference type="HAMAP-Rule" id="MF_00235"/>
    </source>
</evidence>
<feature type="region of interest" description="LID" evidence="5">
    <location>
        <begin position="123"/>
        <end position="160"/>
    </location>
</feature>
<keyword evidence="5" id="KW-0479">Metal-binding</keyword>
<evidence type="ECO:0000259" key="8">
    <source>
        <dbReference type="Pfam" id="PF05191"/>
    </source>
</evidence>
<evidence type="ECO:0000256" key="2">
    <source>
        <dbReference type="ARBA" id="ARBA00022727"/>
    </source>
</evidence>
<dbReference type="AlphaFoldDB" id="A0A968GCI3"/>
<dbReference type="NCBIfam" id="TIGR01351">
    <property type="entry name" value="adk"/>
    <property type="match status" value="1"/>
</dbReference>
<feature type="binding site" evidence="5">
    <location>
        <position position="147"/>
    </location>
    <ligand>
        <name>Zn(2+)</name>
        <dbReference type="ChEBI" id="CHEBI:29105"/>
        <note>structural</note>
    </ligand>
</feature>
<dbReference type="GO" id="GO:0044209">
    <property type="term" value="P:AMP salvage"/>
    <property type="evidence" value="ECO:0007669"/>
    <property type="project" value="UniProtKB-UniRule"/>
</dbReference>
<dbReference type="EC" id="2.7.4.3" evidence="5 7"/>
<feature type="binding site" evidence="5">
    <location>
        <position position="94"/>
    </location>
    <ligand>
        <name>AMP</name>
        <dbReference type="ChEBI" id="CHEBI:456215"/>
    </ligand>
</feature>
<dbReference type="InterPro" id="IPR027417">
    <property type="entry name" value="P-loop_NTPase"/>
</dbReference>
<feature type="binding site" evidence="5">
    <location>
        <position position="124"/>
    </location>
    <ligand>
        <name>ATP</name>
        <dbReference type="ChEBI" id="CHEBI:30616"/>
    </ligand>
</feature>
<keyword evidence="2 5" id="KW-0545">Nucleotide biosynthesis</keyword>
<keyword evidence="4 5" id="KW-0418">Kinase</keyword>
<comment type="catalytic activity">
    <reaction evidence="5 7">
        <text>AMP + ATP = 2 ADP</text>
        <dbReference type="Rhea" id="RHEA:12973"/>
        <dbReference type="ChEBI" id="CHEBI:30616"/>
        <dbReference type="ChEBI" id="CHEBI:456215"/>
        <dbReference type="ChEBI" id="CHEBI:456216"/>
        <dbReference type="EC" id="2.7.4.3"/>
    </reaction>
</comment>
<feature type="binding site" evidence="5">
    <location>
        <position position="38"/>
    </location>
    <ligand>
        <name>AMP</name>
        <dbReference type="ChEBI" id="CHEBI:456215"/>
    </ligand>
</feature>
<dbReference type="EMBL" id="JAATLK010000001">
    <property type="protein sequence ID" value="NIZ46913.1"/>
    <property type="molecule type" value="Genomic_DNA"/>
</dbReference>
<organism evidence="9 10">
    <name type="scientific">Entomospira nematocerorum</name>
    <dbReference type="NCBI Taxonomy" id="2719987"/>
    <lineage>
        <taxon>Bacteria</taxon>
        <taxon>Pseudomonadati</taxon>
        <taxon>Spirochaetota</taxon>
        <taxon>Spirochaetia</taxon>
        <taxon>Spirochaetales</taxon>
        <taxon>Spirochaetaceae</taxon>
        <taxon>Entomospira</taxon>
    </lineage>
</organism>
<evidence type="ECO:0000313" key="10">
    <source>
        <dbReference type="Proteomes" id="UP000752013"/>
    </source>
</evidence>
<dbReference type="PRINTS" id="PR00094">
    <property type="entry name" value="ADENYLTKNASE"/>
</dbReference>
<keyword evidence="10" id="KW-1185">Reference proteome</keyword>
<dbReference type="PROSITE" id="PS00113">
    <property type="entry name" value="ADENYLATE_KINASE"/>
    <property type="match status" value="1"/>
</dbReference>
<dbReference type="RefSeq" id="WP_167703354.1">
    <property type="nucleotide sequence ID" value="NZ_CP118168.1"/>
</dbReference>
<feature type="region of interest" description="NMP" evidence="5">
    <location>
        <begin position="32"/>
        <end position="61"/>
    </location>
</feature>
<keyword evidence="5" id="KW-0862">Zinc</keyword>
<comment type="similarity">
    <text evidence="5 6">Belongs to the adenylate kinase family.</text>
</comment>
<protein>
    <recommendedName>
        <fullName evidence="5 7">Adenylate kinase</fullName>
        <shortName evidence="5">AK</shortName>
        <ecNumber evidence="5 7">2.7.4.3</ecNumber>
    </recommendedName>
    <alternativeName>
        <fullName evidence="5">ATP-AMP transphosphorylase</fullName>
    </alternativeName>
    <alternativeName>
        <fullName evidence="5">ATP:AMP phosphotransferase</fullName>
    </alternativeName>
    <alternativeName>
        <fullName evidence="5">Adenylate monophosphate kinase</fullName>
    </alternativeName>
</protein>
<comment type="subcellular location">
    <subcellularLocation>
        <location evidence="5 7">Cytoplasm</location>
    </subcellularLocation>
</comment>
<keyword evidence="5 7" id="KW-0067">ATP-binding</keyword>
<feature type="binding site" evidence="5">
    <location>
        <position position="33"/>
    </location>
    <ligand>
        <name>AMP</name>
        <dbReference type="ChEBI" id="CHEBI:456215"/>
    </ligand>
</feature>